<sequence length="85" mass="9256">MGNKYNTWHNSPNSTSSDYQAAMDAYMQNHVGATETDASIFALDSEFHGLVNIYRADRSANPPVFTILNGNNNRDTPSVGTVGCN</sequence>
<reference evidence="2" key="1">
    <citation type="journal article" date="2019" name="Int. J. Syst. Evol. Microbiol.">
        <title>The Global Catalogue of Microorganisms (GCM) 10K type strain sequencing project: providing services to taxonomists for standard genome sequencing and annotation.</title>
        <authorList>
            <consortium name="The Broad Institute Genomics Platform"/>
            <consortium name="The Broad Institute Genome Sequencing Center for Infectious Disease"/>
            <person name="Wu L."/>
            <person name="Ma J."/>
        </authorList>
    </citation>
    <scope>NUCLEOTIDE SEQUENCE [LARGE SCALE GENOMIC DNA]</scope>
    <source>
        <strain evidence="2">JCM 17085</strain>
    </source>
</reference>
<dbReference type="EMBL" id="BAABCV010000015">
    <property type="protein sequence ID" value="GAA4104907.1"/>
    <property type="molecule type" value="Genomic_DNA"/>
</dbReference>
<accession>A0ABP7X550</accession>
<keyword evidence="2" id="KW-1185">Reference proteome</keyword>
<organism evidence="1 2">
    <name type="scientific">Mucilaginibacter panaciglaebae</name>
    <dbReference type="NCBI Taxonomy" id="502331"/>
    <lineage>
        <taxon>Bacteria</taxon>
        <taxon>Pseudomonadati</taxon>
        <taxon>Bacteroidota</taxon>
        <taxon>Sphingobacteriia</taxon>
        <taxon>Sphingobacteriales</taxon>
        <taxon>Sphingobacteriaceae</taxon>
        <taxon>Mucilaginibacter</taxon>
    </lineage>
</organism>
<comment type="caution">
    <text evidence="1">The sequence shown here is derived from an EMBL/GenBank/DDBJ whole genome shotgun (WGS) entry which is preliminary data.</text>
</comment>
<proteinExistence type="predicted"/>
<protein>
    <submittedName>
        <fullName evidence="1">Uncharacterized protein</fullName>
    </submittedName>
</protein>
<gene>
    <name evidence="1" type="ORF">GCM10022392_33170</name>
</gene>
<name>A0ABP7X550_9SPHI</name>
<evidence type="ECO:0000313" key="1">
    <source>
        <dbReference type="EMBL" id="GAA4104907.1"/>
    </source>
</evidence>
<dbReference type="Proteomes" id="UP001500841">
    <property type="component" value="Unassembled WGS sequence"/>
</dbReference>
<evidence type="ECO:0000313" key="2">
    <source>
        <dbReference type="Proteomes" id="UP001500841"/>
    </source>
</evidence>